<dbReference type="GeneID" id="92381167"/>
<gene>
    <name evidence="1" type="ORF">TEOVI_000723300</name>
</gene>
<dbReference type="EMBL" id="CZPT02000209">
    <property type="protein sequence ID" value="SCU65048.1"/>
    <property type="molecule type" value="Genomic_DNA"/>
</dbReference>
<keyword evidence="2" id="KW-1185">Reference proteome</keyword>
<evidence type="ECO:0000313" key="1">
    <source>
        <dbReference type="EMBL" id="SCU65048.1"/>
    </source>
</evidence>
<accession>A0A1G4I067</accession>
<reference evidence="1" key="1">
    <citation type="submission" date="2016-09" db="EMBL/GenBank/DDBJ databases">
        <authorList>
            <person name="Hebert L."/>
            <person name="Moumen B."/>
        </authorList>
    </citation>
    <scope>NUCLEOTIDE SEQUENCE [LARGE SCALE GENOMIC DNA]</scope>
    <source>
        <strain evidence="1">OVI</strain>
    </source>
</reference>
<proteinExistence type="predicted"/>
<dbReference type="RefSeq" id="XP_067076707.1">
    <property type="nucleotide sequence ID" value="XM_067220606.1"/>
</dbReference>
<dbReference type="Proteomes" id="UP000195570">
    <property type="component" value="Unassembled WGS sequence"/>
</dbReference>
<name>A0A1G4I067_TRYEQ</name>
<evidence type="ECO:0000313" key="2">
    <source>
        <dbReference type="Proteomes" id="UP000195570"/>
    </source>
</evidence>
<sequence>MEVKIGKDVALLTAHKTYRDDGEDMVKAVATYVPFMNYVAACESSGLVPSAFLVRNVRHIARRVVGVIMDVECNTPTGKIVQPVEMSDFSPAILLPVVIVETVRYALLLQRRCVAVGCGLTTEAFCGAKDSGDNITWQNHELLTSAGFDLRDVRKLGFGEYSVGNEGLPPYTLHTIKKGMSSEEFEQLQKISAGTADASLFAVRLEDVMSSVNDAKAGLAASVLLLES</sequence>
<dbReference type="VEuPathDB" id="TriTrypDB:TEOVI_000723300"/>
<comment type="caution">
    <text evidence="1">The sequence shown here is derived from an EMBL/GenBank/DDBJ whole genome shotgun (WGS) entry which is preliminary data.</text>
</comment>
<protein>
    <submittedName>
        <fullName evidence="1">Uncharacterized protein</fullName>
    </submittedName>
</protein>
<organism evidence="1 2">
    <name type="scientific">Trypanosoma equiperdum</name>
    <dbReference type="NCBI Taxonomy" id="5694"/>
    <lineage>
        <taxon>Eukaryota</taxon>
        <taxon>Discoba</taxon>
        <taxon>Euglenozoa</taxon>
        <taxon>Kinetoplastea</taxon>
        <taxon>Metakinetoplastina</taxon>
        <taxon>Trypanosomatida</taxon>
        <taxon>Trypanosomatidae</taxon>
        <taxon>Trypanosoma</taxon>
    </lineage>
</organism>
<dbReference type="AlphaFoldDB" id="A0A1G4I067"/>